<reference evidence="1" key="1">
    <citation type="submission" date="2020-12" db="EMBL/GenBank/DDBJ databases">
        <title>PHA producing bacteria isolated from mangrove.</title>
        <authorList>
            <person name="Zheng W."/>
            <person name="Yu S."/>
            <person name="Huang Y."/>
        </authorList>
    </citation>
    <scope>NUCLEOTIDE SEQUENCE</scope>
    <source>
        <strain evidence="1">GN22-4</strain>
    </source>
</reference>
<dbReference type="EMBL" id="JAEMWV010000009">
    <property type="protein sequence ID" value="MBN8253352.1"/>
    <property type="molecule type" value="Genomic_DNA"/>
</dbReference>
<comment type="caution">
    <text evidence="1">The sequence shown here is derived from an EMBL/GenBank/DDBJ whole genome shotgun (WGS) entry which is preliminary data.</text>
</comment>
<keyword evidence="1" id="KW-0418">Kinase</keyword>
<name>A0A8I1SN03_9BACI</name>
<dbReference type="Proteomes" id="UP000664578">
    <property type="component" value="Unassembled WGS sequence"/>
</dbReference>
<keyword evidence="1" id="KW-0808">Transferase</keyword>
<protein>
    <submittedName>
        <fullName evidence="1">Serine/threonine protein kinase</fullName>
    </submittedName>
</protein>
<dbReference type="SUPFAM" id="SSF56112">
    <property type="entry name" value="Protein kinase-like (PK-like)"/>
    <property type="match status" value="1"/>
</dbReference>
<evidence type="ECO:0000313" key="1">
    <source>
        <dbReference type="EMBL" id="MBN8253352.1"/>
    </source>
</evidence>
<dbReference type="RefSeq" id="WP_206783006.1">
    <property type="nucleotide sequence ID" value="NZ_CM125968.1"/>
</dbReference>
<evidence type="ECO:0000313" key="2">
    <source>
        <dbReference type="Proteomes" id="UP000664578"/>
    </source>
</evidence>
<dbReference type="InterPro" id="IPR052396">
    <property type="entry name" value="Meiotic_Drive_Suppr_Kinase"/>
</dbReference>
<gene>
    <name evidence="1" type="ORF">JF537_17410</name>
</gene>
<keyword evidence="1" id="KW-0723">Serine/threonine-protein kinase</keyword>
<dbReference type="AlphaFoldDB" id="A0A8I1SN03"/>
<dbReference type="Gene3D" id="1.10.510.10">
    <property type="entry name" value="Transferase(Phosphotransferase) domain 1"/>
    <property type="match status" value="1"/>
</dbReference>
<organism evidence="1 2">
    <name type="scientific">Priestia flexa</name>
    <dbReference type="NCBI Taxonomy" id="86664"/>
    <lineage>
        <taxon>Bacteria</taxon>
        <taxon>Bacillati</taxon>
        <taxon>Bacillota</taxon>
        <taxon>Bacilli</taxon>
        <taxon>Bacillales</taxon>
        <taxon>Bacillaceae</taxon>
        <taxon>Priestia</taxon>
    </lineage>
</organism>
<dbReference type="GO" id="GO:0004674">
    <property type="term" value="F:protein serine/threonine kinase activity"/>
    <property type="evidence" value="ECO:0007669"/>
    <property type="project" value="UniProtKB-KW"/>
</dbReference>
<accession>A0A8I1SN03</accession>
<dbReference type="InterPro" id="IPR011009">
    <property type="entry name" value="Kinase-like_dom_sf"/>
</dbReference>
<proteinExistence type="predicted"/>
<dbReference type="PANTHER" id="PTHR37171:SF1">
    <property type="entry name" value="SERINE_THREONINE-PROTEIN KINASE YRZF-RELATED"/>
    <property type="match status" value="1"/>
</dbReference>
<dbReference type="PANTHER" id="PTHR37171">
    <property type="entry name" value="SERINE/THREONINE-PROTEIN KINASE YRZF-RELATED"/>
    <property type="match status" value="1"/>
</dbReference>
<sequence length="221" mass="25863">MDKLPNQFIELVETSLLPNLIIKSENEHDPVIVEYVPGEWILIGKGNYAAVFYHPLYEGLVVKVYGRSFEEVKKEANVYKELGKHPAYSQLYYYTDHYLILKRLQGITLYEAVQKRVIIPLTVIDDVNDALAYAKSRGLNPFDVHGKNVMMKEGRGYVVDISDFYKKGIDKKWTDLVKAYHKIYVPIIKKYHLAISPSLLNLTRHVYRLYRKVKNKYKKYV</sequence>